<dbReference type="InterPro" id="IPR052531">
    <property type="entry name" value="CarD-like_regulator"/>
</dbReference>
<reference evidence="2" key="1">
    <citation type="journal article" date="2023" name="Int. J. Syst. Evol. Microbiol.">
        <title>&lt;i&gt;Holtiella tumoricola&lt;/i&gt; gen. nov. sp. nov., isolated from a human clinical sample.</title>
        <authorList>
            <person name="Allen-Vercoe E."/>
            <person name="Daigneault M.C."/>
            <person name="Vancuren S.J."/>
            <person name="Cochrane K."/>
            <person name="O'Neal L.L."/>
            <person name="Sankaranarayanan K."/>
            <person name="Lawson P.A."/>
        </authorList>
    </citation>
    <scope>NUCLEOTIDE SEQUENCE</scope>
    <source>
        <strain evidence="2">CC70A</strain>
    </source>
</reference>
<dbReference type="InterPro" id="IPR042215">
    <property type="entry name" value="CarD-like_C"/>
</dbReference>
<dbReference type="InterPro" id="IPR036101">
    <property type="entry name" value="CarD-like/TRCF_RID_sf"/>
</dbReference>
<dbReference type="Gene3D" id="2.40.10.170">
    <property type="match status" value="1"/>
</dbReference>
<accession>A0AA42DRE1</accession>
<dbReference type="PANTHER" id="PTHR38447:SF1">
    <property type="entry name" value="RNA POLYMERASE-BINDING TRANSCRIPTION FACTOR CARD"/>
    <property type="match status" value="1"/>
</dbReference>
<sequence length="171" mass="19543">MDRGEMVFEIGEVVFYPLRGSGVIEAIEVKTILNESKEHVVIQMKDPSMVMMIPTDRIENSRFRKISDRKEVDKVEAILSTKDIELNYSTDIKKRSKENQEKLSLGSFIGCSEVVRELMCIDNIKPLNSMEKTMLGQAKKLLFDELSIIENISVEQAEDSVNKLLELSQIE</sequence>
<evidence type="ECO:0000259" key="1">
    <source>
        <dbReference type="SMART" id="SM01058"/>
    </source>
</evidence>
<evidence type="ECO:0000313" key="3">
    <source>
        <dbReference type="Proteomes" id="UP001169242"/>
    </source>
</evidence>
<dbReference type="RefSeq" id="WP_082238831.1">
    <property type="nucleotide sequence ID" value="NZ_JAQIFT010000068.1"/>
</dbReference>
<dbReference type="Pfam" id="PF02559">
    <property type="entry name" value="CarD_TRCF_RID"/>
    <property type="match status" value="1"/>
</dbReference>
<dbReference type="SMART" id="SM01058">
    <property type="entry name" value="CarD_TRCF"/>
    <property type="match status" value="1"/>
</dbReference>
<dbReference type="Gene3D" id="1.20.58.1290">
    <property type="entry name" value="CarD-like, C-terminal domain"/>
    <property type="match status" value="1"/>
</dbReference>
<comment type="caution">
    <text evidence="2">The sequence shown here is derived from an EMBL/GenBank/DDBJ whole genome shotgun (WGS) entry which is preliminary data.</text>
</comment>
<dbReference type="Pfam" id="PF21095">
    <property type="entry name" value="CarD_C"/>
    <property type="match status" value="1"/>
</dbReference>
<proteinExistence type="predicted"/>
<dbReference type="PANTHER" id="PTHR38447">
    <property type="entry name" value="TRANSCRIPTION FACTOR YDEB-RELATED"/>
    <property type="match status" value="1"/>
</dbReference>
<dbReference type="SUPFAM" id="SSF141259">
    <property type="entry name" value="CarD-like"/>
    <property type="match status" value="1"/>
</dbReference>
<dbReference type="InterPro" id="IPR048792">
    <property type="entry name" value="CarD_C"/>
</dbReference>
<evidence type="ECO:0000313" key="2">
    <source>
        <dbReference type="EMBL" id="MDA3733731.1"/>
    </source>
</evidence>
<organism evidence="2 3">
    <name type="scientific">Holtiella tumoricola</name>
    <dbReference type="NCBI Taxonomy" id="3018743"/>
    <lineage>
        <taxon>Bacteria</taxon>
        <taxon>Bacillati</taxon>
        <taxon>Bacillota</taxon>
        <taxon>Clostridia</taxon>
        <taxon>Lachnospirales</taxon>
        <taxon>Cellulosilyticaceae</taxon>
        <taxon>Holtiella</taxon>
    </lineage>
</organism>
<dbReference type="InterPro" id="IPR003711">
    <property type="entry name" value="CarD-like/TRCF_RID"/>
</dbReference>
<name>A0AA42DRE1_9FIRM</name>
<protein>
    <submittedName>
        <fullName evidence="2">Transcription factor YdeB</fullName>
    </submittedName>
</protein>
<dbReference type="Proteomes" id="UP001169242">
    <property type="component" value="Unassembled WGS sequence"/>
</dbReference>
<keyword evidence="3" id="KW-1185">Reference proteome</keyword>
<feature type="domain" description="CarD-like/TRCF RNAP-interacting" evidence="1">
    <location>
        <begin position="7"/>
        <end position="119"/>
    </location>
</feature>
<gene>
    <name evidence="2" type="ORF">PBV87_19860</name>
</gene>
<dbReference type="EMBL" id="JAQIFT010000068">
    <property type="protein sequence ID" value="MDA3733731.1"/>
    <property type="molecule type" value="Genomic_DNA"/>
</dbReference>
<dbReference type="AlphaFoldDB" id="A0AA42DRE1"/>
<dbReference type="GO" id="GO:0009303">
    <property type="term" value="P:rRNA transcription"/>
    <property type="evidence" value="ECO:0007669"/>
    <property type="project" value="TreeGrafter"/>
</dbReference>